<dbReference type="Gene3D" id="3.30.1470.10">
    <property type="entry name" value="Photosystem I PsaD, reaction center subunit II"/>
    <property type="match status" value="1"/>
</dbReference>
<proteinExistence type="predicted"/>
<keyword evidence="1" id="KW-0175">Coiled coil</keyword>
<dbReference type="CDD" id="cd00201">
    <property type="entry name" value="WW"/>
    <property type="match status" value="1"/>
</dbReference>
<dbReference type="PANTHER" id="PTHR21715">
    <property type="entry name" value="RH04127P"/>
    <property type="match status" value="1"/>
</dbReference>
<comment type="caution">
    <text evidence="4">The sequence shown here is derived from an EMBL/GenBank/DDBJ whole genome shotgun (WGS) entry which is preliminary data.</text>
</comment>
<feature type="coiled-coil region" evidence="1">
    <location>
        <begin position="697"/>
        <end position="932"/>
    </location>
</feature>
<protein>
    <recommendedName>
        <fullName evidence="3">WW domain-containing protein</fullName>
    </recommendedName>
</protein>
<feature type="compositionally biased region" description="Basic and acidic residues" evidence="2">
    <location>
        <begin position="538"/>
        <end position="550"/>
    </location>
</feature>
<evidence type="ECO:0000313" key="5">
    <source>
        <dbReference type="Proteomes" id="UP001165090"/>
    </source>
</evidence>
<dbReference type="InterPro" id="IPR053233">
    <property type="entry name" value="ABRA-related"/>
</dbReference>
<feature type="compositionally biased region" description="Basic and acidic residues" evidence="2">
    <location>
        <begin position="582"/>
        <end position="598"/>
    </location>
</feature>
<reference evidence="4 5" key="1">
    <citation type="journal article" date="2023" name="IScience">
        <title>Expanded male sex-determining region conserved during the evolution of homothallism in the green alga Volvox.</title>
        <authorList>
            <person name="Yamamoto K."/>
            <person name="Matsuzaki R."/>
            <person name="Mahakham W."/>
            <person name="Heman W."/>
            <person name="Sekimoto H."/>
            <person name="Kawachi M."/>
            <person name="Minakuchi Y."/>
            <person name="Toyoda A."/>
            <person name="Nozaki H."/>
        </authorList>
    </citation>
    <scope>NUCLEOTIDE SEQUENCE [LARGE SCALE GENOMIC DNA]</scope>
    <source>
        <strain evidence="4 5">NIES-4468</strain>
    </source>
</reference>
<dbReference type="InterPro" id="IPR036020">
    <property type="entry name" value="WW_dom_sf"/>
</dbReference>
<feature type="region of interest" description="Disordered" evidence="2">
    <location>
        <begin position="1366"/>
        <end position="1448"/>
    </location>
</feature>
<sequence length="1480" mass="155723">MANGGEVMPDGQVVLEEEIDENYEPTEQEIHEYAQWLGIDTETEKELFWIAREGLKSPLPDGWKPCKTPTGDIYYFNFNTGQSIWDHPCDEHYRKVYQEEKAKLATKARQSFGTTEPRAGLLKRTGAETKVPSPLGLSSSKASDYILESPAYEQQGDLTGGNASSSSSDNGGGGKGDAKPVKHSSGGSGGTGAGGGWWGSSGTDAAKGKTGSQQVEQKDKATKKDAPMEQSSLKSFSSSASSLTAAMNELDLPDEGGGRRTGSGSKGGAAAAATSTNSQKQAAGKVSASGGGPRMTTSGEPPTPDLSTTGATRTTVTNAGDSTGPGTVTAANVGAAPSQFGDERLGQGTASGLGLPPGVTLLNAGSKGSSVAQSGGVVAKSTTGSSALRRSKKYDDEFADFDDLIDDDEIEEGVQDVGAAAGGRANSDLAPAASAKLISPMAATAGGGTLGGSVFGSRDGAGDLSSPAMLTHHRRYPSDNDNEDPHPSNQREPTASGSVSRAAPVQQQQPAQQQQQQTQQQLPALQMHRQASAQRPLPEPDPRPVDEQRHRGGGGTAAPVTSFGAGSRLDREEQEQRDEEEVMRRTATREADMRRREEERLAQLQEALSRQYEDAKAQLQKQVDAELVSERERLRAESMAKLQEQLSEKSLELGRLERELAAKKAELTDMEARTREQKRVMEDNQRELSSSAHTVALAAAETELRGKRTELSELNAQLLAKEGEFTALASSTAARAAELRDKTAQLDVAREQLAMAEAKRTAADSEYQEQQIRIRALRAESEQLSAQISATQATLSRLNVDLRNKEDDLAALNKQLAARQAELKEVVTELSTSRTALQSKEIQVVEQLKSAATLEYEALQKQLEAARGALDAARGQLATASAELTRTEAQCGALKTQRIQLEADVAARSAELDDMRSQLLSCQAELRSVRAEVAERSGALESVATQLLRRQKELADTDSMFAAVADQSKDLLELKRSQMQRNVEETVDLERRTLLATRMASMRAEVESQVATEREVYRNRLLQQQHQQQAQSLTHAGRGPGDDSPGGSNAAVNGNTSLQQLPPALTTANLAASTALSRATMPVGASTSTLGDDLRASTSIWAQPLPALSPKLPASLQPGSGGGAYANAAPHSYAKMPSHHAPPLVLPPEPQLPPQQHQSAPLPGSAAAASYGLQLQYGLQGGASPADLAAAQYAAAMAAQSAAVAAQSAHANLPELVSLAENLHRSLQLLLPLASQASKQSNSSSPSRTRHASLLQPGQVVLPPSAIDWTNTALPPAAAEDPVLSRAWVYLKLQKAYLKERSSILQAARNDWKEDLRAVMSTPGPGNEERLAVLQSAKAGLEEQVHRLNEDSKQLHRMREQLQALTAKTSGMGSGTNTGSSGVTTGASMATGSTAATPSSASAGRVGSNGQGSPGRGVSPQPLSAAGGAMGAAGAGSSGGGGVRGGGLGGNTSSNVDLARSLLQQHSAWLKSFAQQLSTV</sequence>
<dbReference type="SMART" id="SM00456">
    <property type="entry name" value="WW"/>
    <property type="match status" value="1"/>
</dbReference>
<feature type="compositionally biased region" description="Basic and acidic residues" evidence="2">
    <location>
        <begin position="216"/>
        <end position="227"/>
    </location>
</feature>
<feature type="compositionally biased region" description="Low complexity" evidence="2">
    <location>
        <begin position="231"/>
        <end position="242"/>
    </location>
</feature>
<feature type="compositionally biased region" description="Polar residues" evidence="2">
    <location>
        <begin position="487"/>
        <end position="499"/>
    </location>
</feature>
<dbReference type="Proteomes" id="UP001165090">
    <property type="component" value="Unassembled WGS sequence"/>
</dbReference>
<feature type="region of interest" description="Disordered" evidence="2">
    <location>
        <begin position="154"/>
        <end position="393"/>
    </location>
</feature>
<organism evidence="4 5">
    <name type="scientific">Volvox africanus</name>
    <dbReference type="NCBI Taxonomy" id="51714"/>
    <lineage>
        <taxon>Eukaryota</taxon>
        <taxon>Viridiplantae</taxon>
        <taxon>Chlorophyta</taxon>
        <taxon>core chlorophytes</taxon>
        <taxon>Chlorophyceae</taxon>
        <taxon>CS clade</taxon>
        <taxon>Chlamydomonadales</taxon>
        <taxon>Volvocaceae</taxon>
        <taxon>Volvox</taxon>
    </lineage>
</organism>
<feature type="region of interest" description="Disordered" evidence="2">
    <location>
        <begin position="442"/>
        <end position="598"/>
    </location>
</feature>
<evidence type="ECO:0000313" key="4">
    <source>
        <dbReference type="EMBL" id="GLI63248.1"/>
    </source>
</evidence>
<name>A0ABQ5S183_9CHLO</name>
<dbReference type="Gene3D" id="6.10.250.3110">
    <property type="match status" value="1"/>
</dbReference>
<feature type="region of interest" description="Disordered" evidence="2">
    <location>
        <begin position="107"/>
        <end position="140"/>
    </location>
</feature>
<keyword evidence="5" id="KW-1185">Reference proteome</keyword>
<feature type="compositionally biased region" description="Pro residues" evidence="2">
    <location>
        <begin position="1144"/>
        <end position="1153"/>
    </location>
</feature>
<evidence type="ECO:0000259" key="3">
    <source>
        <dbReference type="PROSITE" id="PS50020"/>
    </source>
</evidence>
<feature type="compositionally biased region" description="Low complexity" evidence="2">
    <location>
        <begin position="1154"/>
        <end position="1165"/>
    </location>
</feature>
<feature type="region of interest" description="Disordered" evidence="2">
    <location>
        <begin position="1127"/>
        <end position="1165"/>
    </location>
</feature>
<dbReference type="PROSITE" id="PS50020">
    <property type="entry name" value="WW_DOMAIN_2"/>
    <property type="match status" value="1"/>
</dbReference>
<feature type="compositionally biased region" description="Polar residues" evidence="2">
    <location>
        <begin position="318"/>
        <end position="330"/>
    </location>
</feature>
<feature type="compositionally biased region" description="Low complexity" evidence="2">
    <location>
        <begin position="160"/>
        <end position="169"/>
    </location>
</feature>
<feature type="compositionally biased region" description="Low complexity" evidence="2">
    <location>
        <begin position="1369"/>
        <end position="1404"/>
    </location>
</feature>
<feature type="compositionally biased region" description="Acidic residues" evidence="2">
    <location>
        <begin position="572"/>
        <end position="581"/>
    </location>
</feature>
<feature type="compositionally biased region" description="Gly residues" evidence="2">
    <location>
        <begin position="1428"/>
        <end position="1448"/>
    </location>
</feature>
<evidence type="ECO:0000256" key="1">
    <source>
        <dbReference type="SAM" id="Coils"/>
    </source>
</evidence>
<gene>
    <name evidence="4" type="ORF">VaNZ11_006145</name>
</gene>
<dbReference type="EMBL" id="BSDZ01000015">
    <property type="protein sequence ID" value="GLI63248.1"/>
    <property type="molecule type" value="Genomic_DNA"/>
</dbReference>
<feature type="compositionally biased region" description="Gly residues" evidence="2">
    <location>
        <begin position="445"/>
        <end position="454"/>
    </location>
</feature>
<accession>A0ABQ5S183</accession>
<feature type="compositionally biased region" description="Low complexity" evidence="2">
    <location>
        <begin position="506"/>
        <end position="526"/>
    </location>
</feature>
<feature type="compositionally biased region" description="Low complexity" evidence="2">
    <location>
        <begin position="268"/>
        <end position="283"/>
    </location>
</feature>
<feature type="compositionally biased region" description="Low complexity" evidence="2">
    <location>
        <begin position="308"/>
        <end position="317"/>
    </location>
</feature>
<feature type="domain" description="WW" evidence="3">
    <location>
        <begin position="57"/>
        <end position="90"/>
    </location>
</feature>
<dbReference type="PANTHER" id="PTHR21715:SF0">
    <property type="entry name" value="RH04127P"/>
    <property type="match status" value="1"/>
</dbReference>
<feature type="region of interest" description="Disordered" evidence="2">
    <location>
        <begin position="1023"/>
        <end position="1057"/>
    </location>
</feature>
<dbReference type="InterPro" id="IPR001202">
    <property type="entry name" value="WW_dom"/>
</dbReference>
<feature type="compositionally biased region" description="Gly residues" evidence="2">
    <location>
        <begin position="186"/>
        <end position="199"/>
    </location>
</feature>
<dbReference type="SUPFAM" id="SSF51045">
    <property type="entry name" value="WW domain"/>
    <property type="match status" value="1"/>
</dbReference>
<dbReference type="Gene3D" id="1.10.287.1490">
    <property type="match status" value="1"/>
</dbReference>
<evidence type="ECO:0000256" key="2">
    <source>
        <dbReference type="SAM" id="MobiDB-lite"/>
    </source>
</evidence>
<dbReference type="Pfam" id="PF00397">
    <property type="entry name" value="WW"/>
    <property type="match status" value="1"/>
</dbReference>